<reference evidence="2" key="1">
    <citation type="journal article" date="2015" name="J. Biotechnol.">
        <title>Complete genome sequence of the actinobacterium Streptomyces glaucescens GLA.O (DSM 40922) consisting of a linear chromosome and one linear plasmid.</title>
        <authorList>
            <person name="Ortseifen V."/>
            <person name="Winkler A."/>
            <person name="Albersmeier A."/>
            <person name="Wendler S."/>
            <person name="Puhler A."/>
            <person name="Kalinowski J."/>
            <person name="Ruckert C."/>
        </authorList>
    </citation>
    <scope>NUCLEOTIDE SEQUENCE [LARGE SCALE GENOMIC DNA]</scope>
    <source>
        <strain evidence="2">DSM 40922 / GLA O</strain>
    </source>
</reference>
<dbReference type="AlphaFoldDB" id="A0A089WZM2"/>
<gene>
    <name evidence="1" type="ORF">SGLAU_04230</name>
</gene>
<evidence type="ECO:0008006" key="3">
    <source>
        <dbReference type="Google" id="ProtNLM"/>
    </source>
</evidence>
<sequence>MPCALTETNVLDVWENGLGSTPAGRSVLLASLAAPAGQDVAGLPLSTLNALLLHLRSGAFGDLLPCVTDCPECGESLDVTVAADELRALGAGGTAAPGPGGRTEPAVATLTAHGMDVTFRALTARDVQAVDPGTPDARRQLLLRCVLHVSPPADELPDEVLEDVARRLPGLDPGADPVFTLDCPQCGHRWQAPLDIADHVWADVSGYAHRLLHEVHALARAYGWTEAEVLAVGPLRRRFYLEASAG</sequence>
<evidence type="ECO:0000313" key="2">
    <source>
        <dbReference type="Proteomes" id="UP000029482"/>
    </source>
</evidence>
<dbReference type="HOGENOM" id="CLU_076891_0_0_11"/>
<protein>
    <recommendedName>
        <fullName evidence="3">Phage baseplate protein</fullName>
    </recommendedName>
</protein>
<keyword evidence="2" id="KW-1185">Reference proteome</keyword>
<evidence type="ECO:0000313" key="1">
    <source>
        <dbReference type="EMBL" id="AIR96872.1"/>
    </source>
</evidence>
<dbReference type="eggNOG" id="ENOG5030ZP1">
    <property type="taxonomic scope" value="Bacteria"/>
</dbReference>
<dbReference type="KEGG" id="sgu:SGLAU_04230"/>
<dbReference type="RefSeq" id="WP_043498466.1">
    <property type="nucleotide sequence ID" value="NZ_CP009438.1"/>
</dbReference>
<proteinExistence type="predicted"/>
<name>A0A089WZM2_STRGA</name>
<dbReference type="STRING" id="1907.SGLAU_04230"/>
<organism evidence="1 2">
    <name type="scientific">Streptomyces glaucescens</name>
    <dbReference type="NCBI Taxonomy" id="1907"/>
    <lineage>
        <taxon>Bacteria</taxon>
        <taxon>Bacillati</taxon>
        <taxon>Actinomycetota</taxon>
        <taxon>Actinomycetes</taxon>
        <taxon>Kitasatosporales</taxon>
        <taxon>Streptomycetaceae</taxon>
        <taxon>Streptomyces</taxon>
    </lineage>
</organism>
<accession>A0A089WZM2</accession>
<dbReference type="EMBL" id="CP009438">
    <property type="protein sequence ID" value="AIR96872.1"/>
    <property type="molecule type" value="Genomic_DNA"/>
</dbReference>
<dbReference type="OrthoDB" id="283948at2"/>
<dbReference type="Proteomes" id="UP000029482">
    <property type="component" value="Chromosome"/>
</dbReference>